<dbReference type="OMA" id="CMRIEDI"/>
<evidence type="ECO:0000313" key="3">
    <source>
        <dbReference type="Proteomes" id="UP000054928"/>
    </source>
</evidence>
<dbReference type="OrthoDB" id="126858at2759"/>
<organism evidence="2 3">
    <name type="scientific">Plasmopara halstedii</name>
    <name type="common">Downy mildew of sunflower</name>
    <dbReference type="NCBI Taxonomy" id="4781"/>
    <lineage>
        <taxon>Eukaryota</taxon>
        <taxon>Sar</taxon>
        <taxon>Stramenopiles</taxon>
        <taxon>Oomycota</taxon>
        <taxon>Peronosporomycetes</taxon>
        <taxon>Peronosporales</taxon>
        <taxon>Peronosporaceae</taxon>
        <taxon>Plasmopara</taxon>
    </lineage>
</organism>
<protein>
    <submittedName>
        <fullName evidence="2">Uncharacterized protein</fullName>
    </submittedName>
</protein>
<reference evidence="3" key="1">
    <citation type="submission" date="2014-09" db="EMBL/GenBank/DDBJ databases">
        <authorList>
            <person name="Sharma Rahul"/>
            <person name="Thines Marco"/>
        </authorList>
    </citation>
    <scope>NUCLEOTIDE SEQUENCE [LARGE SCALE GENOMIC DNA]</scope>
</reference>
<dbReference type="GeneID" id="36406874"/>
<evidence type="ECO:0000313" key="2">
    <source>
        <dbReference type="EMBL" id="CEG41477.1"/>
    </source>
</evidence>
<sequence>MKHNMDSGNGARHHSKRKRVNEAPCQRQVAQKLLHCADVSDSLNSLRHSLAIQYQRYLTQKARRNEMSSLCIALEQFTQFQTYFHAEMDNEDFSLVRDVDKRTNKLLTAITKPKMSIAVRTENIVRTLPDQLKAASKMAFERRQLIKEQQQLPSKHQWIPLILWRIYNNVVEDANNDKGLKPLKMTMHYVMKTLKETNPYYYMQVVYQTPPKHLRKQWKIRGSAKLKTIVASITPYFVALSRKSSALNHKDVSKRINDGWYELRVTMVLLKRAARHFHEIILYLYALAMGRDVSKVHAGIITEKAAKEMDSNDSGLRAQLKLDGDTAFSEDSLMKESYEWTPELLVYLDEWKYHRKSRRVPFGFHDEERWKDFLPYFAYKKQFRRRKTQVYVPRFDVLAEFGYKLRNLLRLWQNTQLSLPSFKSMSIEDIGFLEQEIKGSFGGTINLMYKIMLARWMARKRSTQWWASLNFRKGLNLQFESNKNDSFGFCLEGVTPGSEAKASTNVKSNDDVEEITNAKKCDDDVKSERIKERSAAGFRSPTRTKLRASCRKTSSLDDTSSSFLSTKESLEDKDLCNWSDDKKLAAMMRLRDRLTWSSISSESCFDSKLRCDVGNDWQVTHIANRACRIVDQVMRLAETRKSSSVLQKENNSVSDLDTSNHIASCSDSQDQTLKELHESVQSAYRNVSEMVNSYDGQHSSQWRDAILYTAQATLKLLRLIAQDDDMILSRTSDQ</sequence>
<evidence type="ECO:0000256" key="1">
    <source>
        <dbReference type="SAM" id="MobiDB-lite"/>
    </source>
</evidence>
<dbReference type="RefSeq" id="XP_024577846.1">
    <property type="nucleotide sequence ID" value="XM_024727251.1"/>
</dbReference>
<accession>A0A0P1AK57</accession>
<dbReference type="EMBL" id="CCYD01000553">
    <property type="protein sequence ID" value="CEG41477.1"/>
    <property type="molecule type" value="Genomic_DNA"/>
</dbReference>
<proteinExistence type="predicted"/>
<name>A0A0P1AK57_PLAHL</name>
<dbReference type="Proteomes" id="UP000054928">
    <property type="component" value="Unassembled WGS sequence"/>
</dbReference>
<keyword evidence="3" id="KW-1185">Reference proteome</keyword>
<feature type="region of interest" description="Disordered" evidence="1">
    <location>
        <begin position="1"/>
        <end position="24"/>
    </location>
</feature>
<dbReference type="AlphaFoldDB" id="A0A0P1AK57"/>